<organism evidence="2 4">
    <name type="scientific">Amycolatopsis regifaucium</name>
    <dbReference type="NCBI Taxonomy" id="546365"/>
    <lineage>
        <taxon>Bacteria</taxon>
        <taxon>Bacillati</taxon>
        <taxon>Actinomycetota</taxon>
        <taxon>Actinomycetes</taxon>
        <taxon>Pseudonocardiales</taxon>
        <taxon>Pseudonocardiaceae</taxon>
        <taxon>Amycolatopsis</taxon>
    </lineage>
</organism>
<evidence type="ECO:0000313" key="4">
    <source>
        <dbReference type="Proteomes" id="UP000076321"/>
    </source>
</evidence>
<dbReference type="OrthoDB" id="3372479at2"/>
<sequence length="71" mass="8169">MSRSRSQDYLRRPSNNNRGRSDRFTDHENALYLREDALLDAVAKFFADRVFGPDRRTVLEADLVGADDHAT</sequence>
<reference evidence="3 5" key="2">
    <citation type="submission" date="2016-11" db="EMBL/GenBank/DDBJ databases">
        <title>Genome sequencing of Amycolatopsis regifaucium.</title>
        <authorList>
            <person name="Mayilraj S."/>
            <person name="Kaur N."/>
        </authorList>
    </citation>
    <scope>NUCLEOTIDE SEQUENCE [LARGE SCALE GENOMIC DNA]</scope>
    <source>
        <strain evidence="3 5">GY080</strain>
    </source>
</reference>
<dbReference type="Proteomes" id="UP000076321">
    <property type="component" value="Unassembled WGS sequence"/>
</dbReference>
<comment type="caution">
    <text evidence="2">The sequence shown here is derived from an EMBL/GenBank/DDBJ whole genome shotgun (WGS) entry which is preliminary data.</text>
</comment>
<name>A0A154MNG4_9PSEU</name>
<evidence type="ECO:0000313" key="2">
    <source>
        <dbReference type="EMBL" id="KZB85805.1"/>
    </source>
</evidence>
<evidence type="ECO:0000313" key="3">
    <source>
        <dbReference type="EMBL" id="OKA10440.1"/>
    </source>
</evidence>
<reference evidence="2 4" key="1">
    <citation type="submission" date="2015-12" db="EMBL/GenBank/DDBJ databases">
        <title>Amycolatopsis regifaucium genome sequencing and assembly.</title>
        <authorList>
            <person name="Mayilraj S."/>
        </authorList>
    </citation>
    <scope>NUCLEOTIDE SEQUENCE [LARGE SCALE GENOMIC DNA]</scope>
    <source>
        <strain evidence="2 4">GY080</strain>
    </source>
</reference>
<evidence type="ECO:0000313" key="5">
    <source>
        <dbReference type="Proteomes" id="UP000186883"/>
    </source>
</evidence>
<feature type="compositionally biased region" description="Basic and acidic residues" evidence="1">
    <location>
        <begin position="1"/>
        <end position="11"/>
    </location>
</feature>
<dbReference type="EMBL" id="LOBU02000004">
    <property type="protein sequence ID" value="OKA10440.1"/>
    <property type="molecule type" value="Genomic_DNA"/>
</dbReference>
<evidence type="ECO:0000256" key="1">
    <source>
        <dbReference type="SAM" id="MobiDB-lite"/>
    </source>
</evidence>
<dbReference type="RefSeq" id="WP_061983319.1">
    <property type="nucleotide sequence ID" value="NZ_FOPQ01000013.1"/>
</dbReference>
<gene>
    <name evidence="3" type="ORF">ATP06_0203260</name>
    <name evidence="2" type="ORF">AVL48_30645</name>
</gene>
<dbReference type="Proteomes" id="UP000186883">
    <property type="component" value="Unassembled WGS sequence"/>
</dbReference>
<feature type="region of interest" description="Disordered" evidence="1">
    <location>
        <begin position="1"/>
        <end position="25"/>
    </location>
</feature>
<protein>
    <submittedName>
        <fullName evidence="2">Uncharacterized protein</fullName>
    </submittedName>
</protein>
<keyword evidence="5" id="KW-1185">Reference proteome</keyword>
<dbReference type="AlphaFoldDB" id="A0A154MNG4"/>
<dbReference type="EMBL" id="LQCI01000010">
    <property type="protein sequence ID" value="KZB85805.1"/>
    <property type="molecule type" value="Genomic_DNA"/>
</dbReference>
<proteinExistence type="predicted"/>
<accession>A0A154MNG4</accession>